<evidence type="ECO:0008006" key="3">
    <source>
        <dbReference type="Google" id="ProtNLM"/>
    </source>
</evidence>
<protein>
    <recommendedName>
        <fullName evidence="3">Secreted protein</fullName>
    </recommendedName>
</protein>
<feature type="chain" id="PRO_5035881512" description="Secreted protein" evidence="1">
    <location>
        <begin position="18"/>
        <end position="100"/>
    </location>
</feature>
<proteinExistence type="predicted"/>
<name>A0A8S9JQG8_BRACR</name>
<gene>
    <name evidence="2" type="ORF">F2Q70_00035680</name>
</gene>
<feature type="signal peptide" evidence="1">
    <location>
        <begin position="1"/>
        <end position="17"/>
    </location>
</feature>
<dbReference type="AlphaFoldDB" id="A0A8S9JQG8"/>
<evidence type="ECO:0000256" key="1">
    <source>
        <dbReference type="SAM" id="SignalP"/>
    </source>
</evidence>
<evidence type="ECO:0000313" key="2">
    <source>
        <dbReference type="EMBL" id="KAF2583948.1"/>
    </source>
</evidence>
<accession>A0A8S9JQG8</accession>
<reference evidence="2" key="1">
    <citation type="submission" date="2019-12" db="EMBL/GenBank/DDBJ databases">
        <title>Genome sequencing and annotation of Brassica cretica.</title>
        <authorList>
            <person name="Studholme D.J."/>
            <person name="Sarris P.F."/>
        </authorList>
    </citation>
    <scope>NUCLEOTIDE SEQUENCE</scope>
    <source>
        <strain evidence="2">PFS-102/07</strain>
        <tissue evidence="2">Leaf</tissue>
    </source>
</reference>
<keyword evidence="1" id="KW-0732">Signal</keyword>
<sequence length="100" mass="11311">MVPLSLYFVPLVVVVLALEPLPSSCTAIRDYCCVIFALHLQLCVLDLLLQIYLPVEDLTVNSSHLMQVFKKVVTPRTGVVRIWMWIAAPVRTGHVKSRHK</sequence>
<comment type="caution">
    <text evidence="2">The sequence shown here is derived from an EMBL/GenBank/DDBJ whole genome shotgun (WGS) entry which is preliminary data.</text>
</comment>
<organism evidence="2">
    <name type="scientific">Brassica cretica</name>
    <name type="common">Mustard</name>
    <dbReference type="NCBI Taxonomy" id="69181"/>
    <lineage>
        <taxon>Eukaryota</taxon>
        <taxon>Viridiplantae</taxon>
        <taxon>Streptophyta</taxon>
        <taxon>Embryophyta</taxon>
        <taxon>Tracheophyta</taxon>
        <taxon>Spermatophyta</taxon>
        <taxon>Magnoliopsida</taxon>
        <taxon>eudicotyledons</taxon>
        <taxon>Gunneridae</taxon>
        <taxon>Pentapetalae</taxon>
        <taxon>rosids</taxon>
        <taxon>malvids</taxon>
        <taxon>Brassicales</taxon>
        <taxon>Brassicaceae</taxon>
        <taxon>Brassiceae</taxon>
        <taxon>Brassica</taxon>
    </lineage>
</organism>
<dbReference type="EMBL" id="QGKY02000246">
    <property type="protein sequence ID" value="KAF2583948.1"/>
    <property type="molecule type" value="Genomic_DNA"/>
</dbReference>